<protein>
    <recommendedName>
        <fullName evidence="4">Methyltransferase domain-containing protein</fullName>
    </recommendedName>
</protein>
<dbReference type="Gene3D" id="3.40.50.150">
    <property type="entry name" value="Vaccinia Virus protein VP39"/>
    <property type="match status" value="1"/>
</dbReference>
<dbReference type="Proteomes" id="UP000226031">
    <property type="component" value="Unassembled WGS sequence"/>
</dbReference>
<gene>
    <name evidence="2" type="ORF">GX50_05268</name>
</gene>
<dbReference type="STRING" id="73230.A0A2B7ZF05"/>
<dbReference type="EMBL" id="PDND01000109">
    <property type="protein sequence ID" value="PGH31940.1"/>
    <property type="molecule type" value="Genomic_DNA"/>
</dbReference>
<dbReference type="CDD" id="cd02440">
    <property type="entry name" value="AdoMet_MTases"/>
    <property type="match status" value="1"/>
</dbReference>
<dbReference type="PANTHER" id="PTHR43861">
    <property type="entry name" value="TRANS-ACONITATE 2-METHYLTRANSFERASE-RELATED"/>
    <property type="match status" value="1"/>
</dbReference>
<keyword evidence="3" id="KW-1185">Reference proteome</keyword>
<sequence length="297" mass="32340">MTSAHPAPSNTVNAPGTLAAANEEFWSNSAETIFNEPWVLDFQAKMRAFLEKNIDWLGIVNDRTSATEGAEKKMLDYACGDGFLTRVYHPFFTKCIGIDIAAGMVKKYNEAAIELGLASEKMYAVKGDFSASVLELPKAEDVASTDLSRDEFFNFDFVGVALALHHMEDPETAIVKMVERLKSGGVFLAIDLLNSEGVSESKDEEGNGGNHHHHHQGGHSHGHGHGHSHGTTATGRSGPAGHTISHDHPAFSIELVKDMFDRAGLTDVDIIYSDWKLELPFVTDPGAKLLVARGRKQ</sequence>
<dbReference type="InterPro" id="IPR029063">
    <property type="entry name" value="SAM-dependent_MTases_sf"/>
</dbReference>
<reference evidence="2 3" key="1">
    <citation type="submission" date="2017-10" db="EMBL/GenBank/DDBJ databases">
        <title>Comparative genomics in systemic dimorphic fungi from Ajellomycetaceae.</title>
        <authorList>
            <person name="Munoz J.F."/>
            <person name="Mcewen J.G."/>
            <person name="Clay O.K."/>
            <person name="Cuomo C.A."/>
        </authorList>
    </citation>
    <scope>NUCLEOTIDE SEQUENCE [LARGE SCALE GENOMIC DNA]</scope>
    <source>
        <strain evidence="2 3">UAMH4076</strain>
    </source>
</reference>
<comment type="caution">
    <text evidence="2">The sequence shown here is derived from an EMBL/GenBank/DDBJ whole genome shotgun (WGS) entry which is preliminary data.</text>
</comment>
<evidence type="ECO:0008006" key="4">
    <source>
        <dbReference type="Google" id="ProtNLM"/>
    </source>
</evidence>
<dbReference type="SUPFAM" id="SSF53335">
    <property type="entry name" value="S-adenosyl-L-methionine-dependent methyltransferases"/>
    <property type="match status" value="1"/>
</dbReference>
<accession>A0A2B7ZF05</accession>
<dbReference type="Pfam" id="PF13489">
    <property type="entry name" value="Methyltransf_23"/>
    <property type="match status" value="1"/>
</dbReference>
<proteinExistence type="predicted"/>
<feature type="region of interest" description="Disordered" evidence="1">
    <location>
        <begin position="198"/>
        <end position="246"/>
    </location>
</feature>
<dbReference type="AlphaFoldDB" id="A0A2B7ZF05"/>
<feature type="compositionally biased region" description="Basic residues" evidence="1">
    <location>
        <begin position="210"/>
        <end position="228"/>
    </location>
</feature>
<evidence type="ECO:0000313" key="2">
    <source>
        <dbReference type="EMBL" id="PGH31940.1"/>
    </source>
</evidence>
<dbReference type="VEuPathDB" id="FungiDB:EMCG_04844"/>
<organism evidence="2 3">
    <name type="scientific">[Emmonsia] crescens</name>
    <dbReference type="NCBI Taxonomy" id="73230"/>
    <lineage>
        <taxon>Eukaryota</taxon>
        <taxon>Fungi</taxon>
        <taxon>Dikarya</taxon>
        <taxon>Ascomycota</taxon>
        <taxon>Pezizomycotina</taxon>
        <taxon>Eurotiomycetes</taxon>
        <taxon>Eurotiomycetidae</taxon>
        <taxon>Onygenales</taxon>
        <taxon>Ajellomycetaceae</taxon>
        <taxon>Emergomyces</taxon>
    </lineage>
</organism>
<name>A0A2B7ZF05_9EURO</name>
<evidence type="ECO:0000313" key="3">
    <source>
        <dbReference type="Proteomes" id="UP000226031"/>
    </source>
</evidence>
<dbReference type="PANTHER" id="PTHR43861:SF1">
    <property type="entry name" value="TRANS-ACONITATE 2-METHYLTRANSFERASE"/>
    <property type="match status" value="1"/>
</dbReference>
<evidence type="ECO:0000256" key="1">
    <source>
        <dbReference type="SAM" id="MobiDB-lite"/>
    </source>
</evidence>